<sequence length="386" mass="44445">MLRSPRLQTLCVVVLLLPLPLLYLLHVETSRHYRNTHESQAIAVLDAQLYRSEPSSLPPAAVRRVLVRDTRKVHGTSHSDNSVFLARRKCKSRICREFLTKADMGYFGYCWRKTGMKREVQRSQCKFLNSTSRAPVALSSFPGSGNTWVRGLLQQVTGVCTGGIYCDTKLRVSGYPGESLRSGRTLVVKTHQVDPRWTGVVYPPNTTDSYFSKESDIPVYGSAILLVRNPFHALVSEWNRLMSINMSLRDHHINSMDSKFFGQNAEWEEFVFTNAVIWQETLVGWLVNNHNHRVLVVRYEDLVTNTDSEVMMMLDFLGYPYSLSTISKRLKDYNEFRRRKASTTEFDHFTASQVEFVETVIENTQRILRSHRLLDTDITHYLHTAT</sequence>
<organism evidence="4 5">
    <name type="scientific">Geodia barretti</name>
    <name type="common">Barrett's horny sponge</name>
    <dbReference type="NCBI Taxonomy" id="519541"/>
    <lineage>
        <taxon>Eukaryota</taxon>
        <taxon>Metazoa</taxon>
        <taxon>Porifera</taxon>
        <taxon>Demospongiae</taxon>
        <taxon>Heteroscleromorpha</taxon>
        <taxon>Tetractinellida</taxon>
        <taxon>Astrophorina</taxon>
        <taxon>Geodiidae</taxon>
        <taxon>Geodia</taxon>
    </lineage>
</organism>
<proteinExistence type="inferred from homology"/>
<dbReference type="PANTHER" id="PTHR45964">
    <property type="entry name" value="WSCD FAMILY MEMBER CG9164"/>
    <property type="match status" value="1"/>
</dbReference>
<evidence type="ECO:0000313" key="5">
    <source>
        <dbReference type="Proteomes" id="UP001174909"/>
    </source>
</evidence>
<dbReference type="InterPro" id="IPR051589">
    <property type="entry name" value="Sialate-O-sulfotransferase"/>
</dbReference>
<feature type="chain" id="PRO_5041402032" evidence="2">
    <location>
        <begin position="25"/>
        <end position="386"/>
    </location>
</feature>
<dbReference type="GO" id="GO:0008146">
    <property type="term" value="F:sulfotransferase activity"/>
    <property type="evidence" value="ECO:0007669"/>
    <property type="project" value="InterPro"/>
</dbReference>
<dbReference type="InterPro" id="IPR000863">
    <property type="entry name" value="Sulfotransferase_dom"/>
</dbReference>
<dbReference type="Gene3D" id="3.40.50.300">
    <property type="entry name" value="P-loop containing nucleotide triphosphate hydrolases"/>
    <property type="match status" value="1"/>
</dbReference>
<evidence type="ECO:0000256" key="1">
    <source>
        <dbReference type="ARBA" id="ARBA00010236"/>
    </source>
</evidence>
<evidence type="ECO:0000259" key="3">
    <source>
        <dbReference type="Pfam" id="PF00685"/>
    </source>
</evidence>
<evidence type="ECO:0000256" key="2">
    <source>
        <dbReference type="SAM" id="SignalP"/>
    </source>
</evidence>
<comment type="caution">
    <text evidence="4">The sequence shown here is derived from an EMBL/GenBank/DDBJ whole genome shotgun (WGS) entry which is preliminary data.</text>
</comment>
<feature type="domain" description="Sulfotransferase" evidence="3">
    <location>
        <begin position="224"/>
        <end position="331"/>
    </location>
</feature>
<keyword evidence="2" id="KW-0732">Signal</keyword>
<comment type="similarity">
    <text evidence="1">Belongs to the WSCD family.</text>
</comment>
<accession>A0AA35TYD1</accession>
<dbReference type="InterPro" id="IPR027417">
    <property type="entry name" value="P-loop_NTPase"/>
</dbReference>
<dbReference type="SUPFAM" id="SSF52540">
    <property type="entry name" value="P-loop containing nucleoside triphosphate hydrolases"/>
    <property type="match status" value="1"/>
</dbReference>
<dbReference type="EMBL" id="CASHTH010004397">
    <property type="protein sequence ID" value="CAI8056765.1"/>
    <property type="molecule type" value="Genomic_DNA"/>
</dbReference>
<dbReference type="Proteomes" id="UP001174909">
    <property type="component" value="Unassembled WGS sequence"/>
</dbReference>
<protein>
    <submittedName>
        <fullName evidence="4">WSC domain-containing protein 1</fullName>
    </submittedName>
</protein>
<dbReference type="Pfam" id="PF00685">
    <property type="entry name" value="Sulfotransfer_1"/>
    <property type="match status" value="1"/>
</dbReference>
<gene>
    <name evidence="4" type="ORF">GBAR_LOCUS30918</name>
</gene>
<reference evidence="4" key="1">
    <citation type="submission" date="2023-03" db="EMBL/GenBank/DDBJ databases">
        <authorList>
            <person name="Steffen K."/>
            <person name="Cardenas P."/>
        </authorList>
    </citation>
    <scope>NUCLEOTIDE SEQUENCE</scope>
</reference>
<keyword evidence="5" id="KW-1185">Reference proteome</keyword>
<name>A0AA35TYD1_GEOBA</name>
<dbReference type="AlphaFoldDB" id="A0AA35TYD1"/>
<dbReference type="PANTHER" id="PTHR45964:SF5">
    <property type="entry name" value="WSCD FAMILY MEMBER CG9164"/>
    <property type="match status" value="1"/>
</dbReference>
<evidence type="ECO:0000313" key="4">
    <source>
        <dbReference type="EMBL" id="CAI8056765.1"/>
    </source>
</evidence>
<feature type="signal peptide" evidence="2">
    <location>
        <begin position="1"/>
        <end position="24"/>
    </location>
</feature>